<name>A0A7C9LSM2_9DEIO</name>
<comment type="caution">
    <text evidence="1">The sequence shown here is derived from an EMBL/GenBank/DDBJ whole genome shotgun (WGS) entry which is preliminary data.</text>
</comment>
<sequence>MPRLKTISLHTLLTVRNKLPLRHDDRIEHVLERFRVPFDASRVGKGVFYLMRGNLVFWFVDSQLSSLELTAPHEPSDLINWCGFDWVPDRDRLLRWCQAEGIAVTLQKEEDGGQLWQAPSGALIAVQSGQLWNLTLDLFTLESPPSAGSAPRPGGVQ</sequence>
<accession>A0A7C9LSM2</accession>
<organism evidence="1 2">
    <name type="scientific">Deinococcus arboris</name>
    <dbReference type="NCBI Taxonomy" id="2682977"/>
    <lineage>
        <taxon>Bacteria</taxon>
        <taxon>Thermotogati</taxon>
        <taxon>Deinococcota</taxon>
        <taxon>Deinococci</taxon>
        <taxon>Deinococcales</taxon>
        <taxon>Deinococcaceae</taxon>
        <taxon>Deinococcus</taxon>
    </lineage>
</organism>
<reference evidence="1 2" key="1">
    <citation type="submission" date="2019-12" db="EMBL/GenBank/DDBJ databases">
        <title>Deinococcus sp. HMF7620 Genome sequencing and assembly.</title>
        <authorList>
            <person name="Kang H."/>
            <person name="Kim H."/>
            <person name="Joh K."/>
        </authorList>
    </citation>
    <scope>NUCLEOTIDE SEQUENCE [LARGE SCALE GENOMIC DNA]</scope>
    <source>
        <strain evidence="1 2">HMF7620</strain>
    </source>
</reference>
<evidence type="ECO:0000313" key="1">
    <source>
        <dbReference type="EMBL" id="MVN86180.1"/>
    </source>
</evidence>
<dbReference type="AlphaFoldDB" id="A0A7C9LSM2"/>
<proteinExistence type="predicted"/>
<dbReference type="RefSeq" id="WP_157458245.1">
    <property type="nucleotide sequence ID" value="NZ_WQLB01000005.1"/>
</dbReference>
<dbReference type="EMBL" id="WQLB01000005">
    <property type="protein sequence ID" value="MVN86180.1"/>
    <property type="molecule type" value="Genomic_DNA"/>
</dbReference>
<dbReference type="Proteomes" id="UP000483286">
    <property type="component" value="Unassembled WGS sequence"/>
</dbReference>
<evidence type="ECO:0000313" key="2">
    <source>
        <dbReference type="Proteomes" id="UP000483286"/>
    </source>
</evidence>
<protein>
    <submittedName>
        <fullName evidence="1">Uncharacterized protein</fullName>
    </submittedName>
</protein>
<gene>
    <name evidence="1" type="ORF">GO986_05325</name>
</gene>
<keyword evidence="2" id="KW-1185">Reference proteome</keyword>